<feature type="compositionally biased region" description="Basic and acidic residues" evidence="1">
    <location>
        <begin position="135"/>
        <end position="159"/>
    </location>
</feature>
<evidence type="ECO:0000259" key="3">
    <source>
        <dbReference type="PROSITE" id="PS50835"/>
    </source>
</evidence>
<keyword evidence="2" id="KW-0472">Membrane</keyword>
<feature type="compositionally biased region" description="Basic and acidic residues" evidence="1">
    <location>
        <begin position="176"/>
        <end position="192"/>
    </location>
</feature>
<evidence type="ECO:0000256" key="2">
    <source>
        <dbReference type="SAM" id="Phobius"/>
    </source>
</evidence>
<reference evidence="5" key="1">
    <citation type="submission" date="2022-11" db="UniProtKB">
        <authorList>
            <consortium name="WormBaseParasite"/>
        </authorList>
    </citation>
    <scope>IDENTIFICATION</scope>
</reference>
<feature type="transmembrane region" description="Helical" evidence="2">
    <location>
        <begin position="95"/>
        <end position="115"/>
    </location>
</feature>
<feature type="domain" description="Ig-like" evidence="3">
    <location>
        <begin position="1"/>
        <end position="78"/>
    </location>
</feature>
<keyword evidence="2" id="KW-0812">Transmembrane</keyword>
<dbReference type="AlphaFoldDB" id="A0A915J1D5"/>
<sequence length="204" mass="23048">VELPCGSQGQRRDSIFWIGPQSAVIGFANETLQNMNRSSEILDNGTLVLEKLTTADAGKYLCLSSSSNDGAQNSKIIDQHDLPFVVVRKDHLKSFTTAIIVSGTFFVTTLTLYLLSEYKIYKNDKVGAATAEIRDDHDDDEDRRRNYNDKNSNIDDKNNFKLRNAKGYKSNGSIKSDQDQREQQRKTKDDGHYFVNTIEISDNL</sequence>
<organism evidence="4 5">
    <name type="scientific">Romanomermis culicivorax</name>
    <name type="common">Nematode worm</name>
    <dbReference type="NCBI Taxonomy" id="13658"/>
    <lineage>
        <taxon>Eukaryota</taxon>
        <taxon>Metazoa</taxon>
        <taxon>Ecdysozoa</taxon>
        <taxon>Nematoda</taxon>
        <taxon>Enoplea</taxon>
        <taxon>Dorylaimia</taxon>
        <taxon>Mermithida</taxon>
        <taxon>Mermithoidea</taxon>
        <taxon>Mermithidae</taxon>
        <taxon>Romanomermis</taxon>
    </lineage>
</organism>
<feature type="region of interest" description="Disordered" evidence="1">
    <location>
        <begin position="135"/>
        <end position="192"/>
    </location>
</feature>
<dbReference type="InterPro" id="IPR036179">
    <property type="entry name" value="Ig-like_dom_sf"/>
</dbReference>
<dbReference type="InterPro" id="IPR007110">
    <property type="entry name" value="Ig-like_dom"/>
</dbReference>
<accession>A0A915J1D5</accession>
<evidence type="ECO:0000256" key="1">
    <source>
        <dbReference type="SAM" id="MobiDB-lite"/>
    </source>
</evidence>
<dbReference type="InterPro" id="IPR013783">
    <property type="entry name" value="Ig-like_fold"/>
</dbReference>
<dbReference type="Proteomes" id="UP000887565">
    <property type="component" value="Unplaced"/>
</dbReference>
<dbReference type="WBParaSite" id="nRc.2.0.1.t19507-RA">
    <property type="protein sequence ID" value="nRc.2.0.1.t19507-RA"/>
    <property type="gene ID" value="nRc.2.0.1.g19507"/>
</dbReference>
<name>A0A915J1D5_ROMCU</name>
<protein>
    <submittedName>
        <fullName evidence="5">Ig-like domain-containing protein</fullName>
    </submittedName>
</protein>
<proteinExistence type="predicted"/>
<keyword evidence="4" id="KW-1185">Reference proteome</keyword>
<evidence type="ECO:0000313" key="4">
    <source>
        <dbReference type="Proteomes" id="UP000887565"/>
    </source>
</evidence>
<dbReference type="Gene3D" id="2.60.40.10">
    <property type="entry name" value="Immunoglobulins"/>
    <property type="match status" value="1"/>
</dbReference>
<keyword evidence="2" id="KW-1133">Transmembrane helix</keyword>
<evidence type="ECO:0000313" key="5">
    <source>
        <dbReference type="WBParaSite" id="nRc.2.0.1.t19507-RA"/>
    </source>
</evidence>
<dbReference type="SUPFAM" id="SSF48726">
    <property type="entry name" value="Immunoglobulin"/>
    <property type="match status" value="1"/>
</dbReference>
<dbReference type="PROSITE" id="PS50835">
    <property type="entry name" value="IG_LIKE"/>
    <property type="match status" value="1"/>
</dbReference>